<comment type="caution">
    <text evidence="1">The sequence shown here is derived from an EMBL/GenBank/DDBJ whole genome shotgun (WGS) entry which is preliminary data.</text>
</comment>
<reference evidence="1 2" key="1">
    <citation type="journal article" date="2012" name="J. Bacteriol.">
        <title>Draft Genome Sequence Determination for Cystic Fibrosis and Chronic Granulomatous Disease Burkholderia multivorans Isolates.</title>
        <authorList>
            <person name="Varga J.J."/>
            <person name="Losada L."/>
            <person name="Zelazny A.M."/>
            <person name="Brinkac L."/>
            <person name="Harkins D."/>
            <person name="Radune D."/>
            <person name="Hostetler J."/>
            <person name="Sampaio E.P."/>
            <person name="Ronning C.M."/>
            <person name="Nierman W.C."/>
            <person name="Greenberg D.E."/>
            <person name="Holland S.M."/>
            <person name="Goldberg J.B."/>
        </authorList>
    </citation>
    <scope>NUCLEOTIDE SEQUENCE [LARGE SCALE GENOMIC DNA]</scope>
    <source>
        <strain evidence="1 2">CGD2</strain>
    </source>
</reference>
<evidence type="ECO:0000313" key="2">
    <source>
        <dbReference type="Proteomes" id="UP000004535"/>
    </source>
</evidence>
<dbReference type="AlphaFoldDB" id="B9BT27"/>
<organism evidence="1 2">
    <name type="scientific">Burkholderia multivorans CGD2</name>
    <dbReference type="NCBI Taxonomy" id="513052"/>
    <lineage>
        <taxon>Bacteria</taxon>
        <taxon>Pseudomonadati</taxon>
        <taxon>Pseudomonadota</taxon>
        <taxon>Betaproteobacteria</taxon>
        <taxon>Burkholderiales</taxon>
        <taxon>Burkholderiaceae</taxon>
        <taxon>Burkholderia</taxon>
        <taxon>Burkholderia cepacia complex</taxon>
    </lineage>
</organism>
<name>B9BT27_9BURK</name>
<dbReference type="Proteomes" id="UP000004535">
    <property type="component" value="Unassembled WGS sequence"/>
</dbReference>
<protein>
    <submittedName>
        <fullName evidence="1">Uncharacterized protein</fullName>
    </submittedName>
</protein>
<gene>
    <name evidence="1" type="ORF">BURMUCGD2_2950</name>
</gene>
<proteinExistence type="predicted"/>
<sequence length="52" mass="5405">MVEADRLTHVSVVLQVGAKAACAGRSADVSLTVCTLSPSNSATHSPIRMRPI</sequence>
<evidence type="ECO:0000313" key="1">
    <source>
        <dbReference type="EMBL" id="EEE06247.1"/>
    </source>
</evidence>
<accession>B9BT27</accession>
<dbReference type="EMBL" id="ACFC01000007">
    <property type="protein sequence ID" value="EEE06247.1"/>
    <property type="molecule type" value="Genomic_DNA"/>
</dbReference>